<evidence type="ECO:0000313" key="2">
    <source>
        <dbReference type="Proteomes" id="UP000294901"/>
    </source>
</evidence>
<dbReference type="EMBL" id="SNWR01000001">
    <property type="protein sequence ID" value="TDO37251.1"/>
    <property type="molecule type" value="Genomic_DNA"/>
</dbReference>
<proteinExistence type="predicted"/>
<accession>A0A4R6JPF2</accession>
<keyword evidence="2" id="KW-1185">Reference proteome</keyword>
<dbReference type="Proteomes" id="UP000294901">
    <property type="component" value="Unassembled WGS sequence"/>
</dbReference>
<organism evidence="1 2">
    <name type="scientific">Paractinoplanes brasiliensis</name>
    <dbReference type="NCBI Taxonomy" id="52695"/>
    <lineage>
        <taxon>Bacteria</taxon>
        <taxon>Bacillati</taxon>
        <taxon>Actinomycetota</taxon>
        <taxon>Actinomycetes</taxon>
        <taxon>Micromonosporales</taxon>
        <taxon>Micromonosporaceae</taxon>
        <taxon>Paractinoplanes</taxon>
    </lineage>
</organism>
<sequence>MTTTVRAGMRPADPTKTRLEGLSAARNGLMTTTTRPAIRAAVTSVREA</sequence>
<evidence type="ECO:0000313" key="1">
    <source>
        <dbReference type="EMBL" id="TDO37251.1"/>
    </source>
</evidence>
<comment type="caution">
    <text evidence="1">The sequence shown here is derived from an EMBL/GenBank/DDBJ whole genome shotgun (WGS) entry which is preliminary data.</text>
</comment>
<dbReference type="AlphaFoldDB" id="A0A4R6JPF2"/>
<gene>
    <name evidence="1" type="ORF">C8E87_0861</name>
</gene>
<name>A0A4R6JPF2_9ACTN</name>
<reference evidence="1 2" key="1">
    <citation type="submission" date="2019-03" db="EMBL/GenBank/DDBJ databases">
        <title>Sequencing the genomes of 1000 actinobacteria strains.</title>
        <authorList>
            <person name="Klenk H.-P."/>
        </authorList>
    </citation>
    <scope>NUCLEOTIDE SEQUENCE [LARGE SCALE GENOMIC DNA]</scope>
    <source>
        <strain evidence="1 2">DSM 43805</strain>
    </source>
</reference>
<protein>
    <submittedName>
        <fullName evidence="1">Uncharacterized protein</fullName>
    </submittedName>
</protein>